<accession>A0ACD3Z463</accession>
<evidence type="ECO:0000313" key="1">
    <source>
        <dbReference type="EMBL" id="UPK95952.1"/>
    </source>
</evidence>
<dbReference type="Proteomes" id="UP000830768">
    <property type="component" value="Chromosome 5"/>
</dbReference>
<sequence length="259" mass="28194">MNTQEVSDHHIIAFITGASTGIGLETARKLSTPALYKDYHVIIGALQGKDGEKAVQELKSEDATRSLSWVEIDVTSDDSIEAALNKIQQAFGRLDVLIHNAGVLLDPLTSPDVPRSRFEKTYQVNVFGPAVLTDAAIPLLEKSISPNPRIVFVSSLMGSLATKADTSHPDWFHGFPVYRSSKSALNMVMLHFAQLLRERGWKVNATDPGLIRTAMNKPGIVYPPMGTVEEGARNCLRLAILGPDGETATFSNNNGIALW</sequence>
<gene>
    <name evidence="1" type="ORF">LCI18_006887</name>
</gene>
<keyword evidence="2" id="KW-1185">Reference proteome</keyword>
<protein>
    <submittedName>
        <fullName evidence="1">Uncharacterized protein</fullName>
    </submittedName>
</protein>
<reference evidence="1" key="1">
    <citation type="submission" date="2021-11" db="EMBL/GenBank/DDBJ databases">
        <title>Fusarium solani-melongenae Genome sequencing and assembly.</title>
        <authorList>
            <person name="Xie S."/>
            <person name="Huang L."/>
            <person name="Zhang X."/>
        </authorList>
    </citation>
    <scope>NUCLEOTIDE SEQUENCE</scope>
    <source>
        <strain evidence="1">CRI 24-3</strain>
    </source>
</reference>
<name>A0ACD3Z463_FUSSC</name>
<evidence type="ECO:0000313" key="2">
    <source>
        <dbReference type="Proteomes" id="UP000830768"/>
    </source>
</evidence>
<organism evidence="1 2">
    <name type="scientific">Fusarium solani subsp. cucurbitae</name>
    <name type="common">Neocosmosporum cucurbitae</name>
    <dbReference type="NCBI Taxonomy" id="2747967"/>
    <lineage>
        <taxon>Eukaryota</taxon>
        <taxon>Fungi</taxon>
        <taxon>Dikarya</taxon>
        <taxon>Ascomycota</taxon>
        <taxon>Pezizomycotina</taxon>
        <taxon>Sordariomycetes</taxon>
        <taxon>Hypocreomycetidae</taxon>
        <taxon>Hypocreales</taxon>
        <taxon>Nectriaceae</taxon>
        <taxon>Fusarium</taxon>
        <taxon>Fusarium solani species complex</taxon>
    </lineage>
</organism>
<dbReference type="EMBL" id="CP090034">
    <property type="protein sequence ID" value="UPK95952.1"/>
    <property type="molecule type" value="Genomic_DNA"/>
</dbReference>
<proteinExistence type="predicted"/>